<dbReference type="EMBL" id="RBDX01000009">
    <property type="protein sequence ID" value="RKN09114.1"/>
    <property type="molecule type" value="Genomic_DNA"/>
</dbReference>
<dbReference type="Proteomes" id="UP000268652">
    <property type="component" value="Unassembled WGS sequence"/>
</dbReference>
<organism evidence="1 4">
    <name type="scientific">Streptomyces radicis</name>
    <dbReference type="NCBI Taxonomy" id="1750517"/>
    <lineage>
        <taxon>Bacteria</taxon>
        <taxon>Bacillati</taxon>
        <taxon>Actinomycetota</taxon>
        <taxon>Actinomycetes</taxon>
        <taxon>Kitasatosporales</taxon>
        <taxon>Streptomycetaceae</taxon>
        <taxon>Streptomyces</taxon>
    </lineage>
</organism>
<keyword evidence="3" id="KW-1185">Reference proteome</keyword>
<reference evidence="3 4" key="1">
    <citation type="submission" date="2018-09" db="EMBL/GenBank/DDBJ databases">
        <title>Streptomyces sp. nov. DS1-2, an endophytic actinomycete isolated from roots of Dendrobium scabrilingue.</title>
        <authorList>
            <person name="Kuncharoen N."/>
            <person name="Kudo T."/>
            <person name="Ohkuma M."/>
            <person name="Yuki M."/>
            <person name="Tanasupawat S."/>
        </authorList>
    </citation>
    <scope>NUCLEOTIDE SEQUENCE [LARGE SCALE GENOMIC DNA]</scope>
    <source>
        <strain evidence="1 4">AZ1-7</strain>
        <strain evidence="2 3">DS1-2</strain>
    </source>
</reference>
<name>A0A3A9WI50_9ACTN</name>
<accession>A0A3A9WI50</accession>
<dbReference type="AlphaFoldDB" id="A0A3A9WI50"/>
<sequence length="168" mass="18957">MLWARCSQLLHNGVPLGKPRWREVHPGRQRETMMYLRCQVCAGPASRTELGCLFLHTRPPHGTVEPGWPEGVLTTQPPVCLEHAVMASRQCPHLTDAGYVALRAKRPRLYGVFGHAYTFDRRRGRVRHVPSDGALPYGHPAARWYLASQLVRELRDVTVVDLDTEAMG</sequence>
<comment type="caution">
    <text evidence="1">The sequence shown here is derived from an EMBL/GenBank/DDBJ whole genome shotgun (WGS) entry which is preliminary data.</text>
</comment>
<evidence type="ECO:0000313" key="2">
    <source>
        <dbReference type="EMBL" id="RKN22895.1"/>
    </source>
</evidence>
<protein>
    <submittedName>
        <fullName evidence="1">Uncharacterized protein</fullName>
    </submittedName>
</protein>
<dbReference type="Proteomes" id="UP000275024">
    <property type="component" value="Unassembled WGS sequence"/>
</dbReference>
<evidence type="ECO:0000313" key="4">
    <source>
        <dbReference type="Proteomes" id="UP000275024"/>
    </source>
</evidence>
<dbReference type="OrthoDB" id="3689934at2"/>
<evidence type="ECO:0000313" key="1">
    <source>
        <dbReference type="EMBL" id="RKN09114.1"/>
    </source>
</evidence>
<gene>
    <name evidence="2" type="ORF">D7318_14285</name>
    <name evidence="1" type="ORF">D7319_14270</name>
</gene>
<dbReference type="EMBL" id="RBDY01000009">
    <property type="protein sequence ID" value="RKN22895.1"/>
    <property type="molecule type" value="Genomic_DNA"/>
</dbReference>
<evidence type="ECO:0000313" key="3">
    <source>
        <dbReference type="Proteomes" id="UP000268652"/>
    </source>
</evidence>
<proteinExistence type="predicted"/>